<keyword evidence="2" id="KW-0479">Metal-binding</keyword>
<protein>
    <submittedName>
        <fullName evidence="4">Iron(III) transport system substrate-binding protein</fullName>
    </submittedName>
</protein>
<proteinExistence type="predicted"/>
<keyword evidence="5" id="KW-1185">Reference proteome</keyword>
<dbReference type="SUPFAM" id="SSF53850">
    <property type="entry name" value="Periplasmic binding protein-like II"/>
    <property type="match status" value="1"/>
</dbReference>
<organism evidence="4 5">
    <name type="scientific">Ignavigranum ruoffiae</name>
    <dbReference type="NCBI Taxonomy" id="89093"/>
    <lineage>
        <taxon>Bacteria</taxon>
        <taxon>Bacillati</taxon>
        <taxon>Bacillota</taxon>
        <taxon>Bacilli</taxon>
        <taxon>Lactobacillales</taxon>
        <taxon>Aerococcaceae</taxon>
        <taxon>Ignavigranum</taxon>
    </lineage>
</organism>
<name>A0A1H9BRQ2_9LACT</name>
<sequence>MKKLVKLLLSVVLLASMVNISTIFGQENKDLEGEIEFYTSQPDEDAAKLVEAYNAIYPNVTVNVFRSGTEEVMSKLKAEKESGKVMADVLLLADAVTFESLKAEDMLLAYESTEAGAIPQDFVDSDNMYTGTKILTTGIIYNTDLVEAPKSWQDLLAETAKDQVVMPNPLYSGAAAYNLGIFTRLDNFGWDFYENLKAINPEVVKGNGGVMEAVAGGQKAYGMVVDYLAIRAKNEGSPVDFVYPEEGVPVITEPVAITKDTEEVEIAQTFVDFILSEAGQQLQADLGYTPIREGIEAPEGLKTVDQLDKVLSGDMKELLDNREQDKAKFDEMFSAQ</sequence>
<dbReference type="AlphaFoldDB" id="A0A1H9BRQ2"/>
<feature type="binding site" evidence="2">
    <location>
        <position position="227"/>
    </location>
    <ligand>
        <name>Fe cation</name>
        <dbReference type="ChEBI" id="CHEBI:24875"/>
    </ligand>
</feature>
<dbReference type="OrthoDB" id="9791045at2"/>
<dbReference type="InterPro" id="IPR026045">
    <property type="entry name" value="Ferric-bd"/>
</dbReference>
<evidence type="ECO:0000256" key="2">
    <source>
        <dbReference type="PIRSR" id="PIRSR002825-1"/>
    </source>
</evidence>
<gene>
    <name evidence="4" type="ORF">SAMN04488558_10374</name>
</gene>
<dbReference type="CDD" id="cd13547">
    <property type="entry name" value="PBP2_Fbp_like_2"/>
    <property type="match status" value="1"/>
</dbReference>
<dbReference type="GO" id="GO:0046872">
    <property type="term" value="F:metal ion binding"/>
    <property type="evidence" value="ECO:0007669"/>
    <property type="project" value="UniProtKB-KW"/>
</dbReference>
<dbReference type="Proteomes" id="UP000198833">
    <property type="component" value="Unassembled WGS sequence"/>
</dbReference>
<dbReference type="PIRSF" id="PIRSF002825">
    <property type="entry name" value="CfbpA"/>
    <property type="match status" value="1"/>
</dbReference>
<reference evidence="4 5" key="1">
    <citation type="submission" date="2016-10" db="EMBL/GenBank/DDBJ databases">
        <authorList>
            <person name="de Groot N.N."/>
        </authorList>
    </citation>
    <scope>NUCLEOTIDE SEQUENCE [LARGE SCALE GENOMIC DNA]</scope>
    <source>
        <strain evidence="4 5">DSM 15695</strain>
    </source>
</reference>
<feature type="chain" id="PRO_5011599893" evidence="3">
    <location>
        <begin position="26"/>
        <end position="336"/>
    </location>
</feature>
<feature type="signal peptide" evidence="3">
    <location>
        <begin position="1"/>
        <end position="25"/>
    </location>
</feature>
<evidence type="ECO:0000256" key="3">
    <source>
        <dbReference type="SAM" id="SignalP"/>
    </source>
</evidence>
<dbReference type="RefSeq" id="WP_092570821.1">
    <property type="nucleotide sequence ID" value="NZ_CP149446.1"/>
</dbReference>
<evidence type="ECO:0000313" key="5">
    <source>
        <dbReference type="Proteomes" id="UP000198833"/>
    </source>
</evidence>
<evidence type="ECO:0000256" key="1">
    <source>
        <dbReference type="ARBA" id="ARBA00022729"/>
    </source>
</evidence>
<keyword evidence="1 3" id="KW-0732">Signal</keyword>
<accession>A0A1H9BRQ2</accession>
<dbReference type="Gene3D" id="3.40.190.10">
    <property type="entry name" value="Periplasmic binding protein-like II"/>
    <property type="match status" value="2"/>
</dbReference>
<evidence type="ECO:0000313" key="4">
    <source>
        <dbReference type="EMBL" id="SEP91381.1"/>
    </source>
</evidence>
<dbReference type="EMBL" id="FOEN01000003">
    <property type="protein sequence ID" value="SEP91381.1"/>
    <property type="molecule type" value="Genomic_DNA"/>
</dbReference>
<dbReference type="STRING" id="89093.SAMN04488558_10374"/>
<keyword evidence="2" id="KW-0408">Iron</keyword>
<dbReference type="PANTHER" id="PTHR30006">
    <property type="entry name" value="THIAMINE-BINDING PERIPLASMIC PROTEIN-RELATED"/>
    <property type="match status" value="1"/>
</dbReference>
<dbReference type="Pfam" id="PF13343">
    <property type="entry name" value="SBP_bac_6"/>
    <property type="match status" value="1"/>
</dbReference>